<name>A0A5B0VKV1_RHITR</name>
<evidence type="ECO:0000313" key="3">
    <source>
        <dbReference type="Proteomes" id="UP000323608"/>
    </source>
</evidence>
<evidence type="ECO:0000256" key="1">
    <source>
        <dbReference type="SAM" id="MobiDB-lite"/>
    </source>
</evidence>
<feature type="region of interest" description="Disordered" evidence="1">
    <location>
        <begin position="111"/>
        <end position="138"/>
    </location>
</feature>
<comment type="caution">
    <text evidence="2">The sequence shown here is derived from an EMBL/GenBank/DDBJ whole genome shotgun (WGS) entry which is preliminary data.</text>
</comment>
<reference evidence="2 3" key="1">
    <citation type="submission" date="2019-07" db="EMBL/GenBank/DDBJ databases">
        <title>The Draft Genome Sequence of Rhizobium tropici SARCC-755 Associated with Superior Nodulation on Pigeonpea (Cajanus cajan (L.) Millsp.).</title>
        <authorList>
            <person name="Bopape F.L."/>
            <person name="Hassen A.I."/>
            <person name="Swanevelder Z.H."/>
            <person name="Gwata E.T."/>
        </authorList>
    </citation>
    <scope>NUCLEOTIDE SEQUENCE [LARGE SCALE GENOMIC DNA]</scope>
    <source>
        <strain evidence="2 3">SARCC-755</strain>
    </source>
</reference>
<evidence type="ECO:0000313" key="2">
    <source>
        <dbReference type="EMBL" id="KAA1174651.1"/>
    </source>
</evidence>
<gene>
    <name evidence="2" type="ORF">FP026_29640</name>
</gene>
<dbReference type="RefSeq" id="WP_149638121.1">
    <property type="nucleotide sequence ID" value="NZ_VNIP01000021.1"/>
</dbReference>
<proteinExistence type="predicted"/>
<dbReference type="Proteomes" id="UP000323608">
    <property type="component" value="Unassembled WGS sequence"/>
</dbReference>
<sequence length="190" mass="20969">MGHPNDLLSDRELHNFAVFLKANPHLTHPPSQGAFDAMPSKIRRVPGKQIKAPSKDFRKGGRFDTARYALDEADPDDRALPDGGTDGTDLLRRLLTALNREDWIAIWDQAHPGAEDDLPENGIDPDEERKSRPPAMDSAAARSFAQRFPDAALVRVNTMGQQPAPKSSHMTAKGAASFYEMYPDAARIKV</sequence>
<organism evidence="2 3">
    <name type="scientific">Rhizobium tropici</name>
    <dbReference type="NCBI Taxonomy" id="398"/>
    <lineage>
        <taxon>Bacteria</taxon>
        <taxon>Pseudomonadati</taxon>
        <taxon>Pseudomonadota</taxon>
        <taxon>Alphaproteobacteria</taxon>
        <taxon>Hyphomicrobiales</taxon>
        <taxon>Rhizobiaceae</taxon>
        <taxon>Rhizobium/Agrobacterium group</taxon>
        <taxon>Rhizobium</taxon>
    </lineage>
</organism>
<feature type="compositionally biased region" description="Acidic residues" evidence="1">
    <location>
        <begin position="115"/>
        <end position="126"/>
    </location>
</feature>
<protein>
    <submittedName>
        <fullName evidence="2">Uncharacterized protein</fullName>
    </submittedName>
</protein>
<dbReference type="AlphaFoldDB" id="A0A5B0VKV1"/>
<dbReference type="EMBL" id="VNIP01000021">
    <property type="protein sequence ID" value="KAA1174651.1"/>
    <property type="molecule type" value="Genomic_DNA"/>
</dbReference>
<dbReference type="OrthoDB" id="9950026at2"/>
<accession>A0A5B0VKV1</accession>